<name>A0A8S5MFF5_9CAUD</name>
<organism evidence="2">
    <name type="scientific">Podoviridae sp. ct9P15</name>
    <dbReference type="NCBI Taxonomy" id="2826543"/>
    <lineage>
        <taxon>Viruses</taxon>
        <taxon>Duplodnaviria</taxon>
        <taxon>Heunggongvirae</taxon>
        <taxon>Uroviricota</taxon>
        <taxon>Caudoviricetes</taxon>
    </lineage>
</organism>
<reference evidence="2" key="1">
    <citation type="journal article" date="2021" name="Proc. Natl. Acad. Sci. U.S.A.">
        <title>A Catalog of Tens of Thousands of Viruses from Human Metagenomes Reveals Hidden Associations with Chronic Diseases.</title>
        <authorList>
            <person name="Tisza M.J."/>
            <person name="Buck C.B."/>
        </authorList>
    </citation>
    <scope>NUCLEOTIDE SEQUENCE</scope>
    <source>
        <strain evidence="2">Ct9P15</strain>
    </source>
</reference>
<evidence type="ECO:0000256" key="1">
    <source>
        <dbReference type="SAM" id="MobiDB-lite"/>
    </source>
</evidence>
<proteinExistence type="predicted"/>
<accession>A0A8S5MFF5</accession>
<feature type="region of interest" description="Disordered" evidence="1">
    <location>
        <begin position="1"/>
        <end position="22"/>
    </location>
</feature>
<evidence type="ECO:0000313" key="2">
    <source>
        <dbReference type="EMBL" id="DAD80982.1"/>
    </source>
</evidence>
<sequence>MDNTTLLMDQRPQPPSMDSSTMSSATAAFVEALVGGVVMELFGGMPQCGLLEE</sequence>
<protein>
    <submittedName>
        <fullName evidence="2">Uncharacterized protein</fullName>
    </submittedName>
</protein>
<dbReference type="EMBL" id="BK014892">
    <property type="protein sequence ID" value="DAD80982.1"/>
    <property type="molecule type" value="Genomic_DNA"/>
</dbReference>